<protein>
    <submittedName>
        <fullName evidence="1">Uncharacterized protein</fullName>
    </submittedName>
</protein>
<dbReference type="EMBL" id="MU266611">
    <property type="protein sequence ID" value="KAH7920023.1"/>
    <property type="molecule type" value="Genomic_DNA"/>
</dbReference>
<name>A0ACB8B586_9AGAM</name>
<proteinExistence type="predicted"/>
<organism evidence="1 2">
    <name type="scientific">Leucogyrophana mollusca</name>
    <dbReference type="NCBI Taxonomy" id="85980"/>
    <lineage>
        <taxon>Eukaryota</taxon>
        <taxon>Fungi</taxon>
        <taxon>Dikarya</taxon>
        <taxon>Basidiomycota</taxon>
        <taxon>Agaricomycotina</taxon>
        <taxon>Agaricomycetes</taxon>
        <taxon>Agaricomycetidae</taxon>
        <taxon>Boletales</taxon>
        <taxon>Boletales incertae sedis</taxon>
        <taxon>Leucogyrophana</taxon>
    </lineage>
</organism>
<gene>
    <name evidence="1" type="ORF">BV22DRAFT_1133413</name>
</gene>
<accession>A0ACB8B586</accession>
<evidence type="ECO:0000313" key="1">
    <source>
        <dbReference type="EMBL" id="KAH7920023.1"/>
    </source>
</evidence>
<reference evidence="1" key="1">
    <citation type="journal article" date="2021" name="New Phytol.">
        <title>Evolutionary innovations through gain and loss of genes in the ectomycorrhizal Boletales.</title>
        <authorList>
            <person name="Wu G."/>
            <person name="Miyauchi S."/>
            <person name="Morin E."/>
            <person name="Kuo A."/>
            <person name="Drula E."/>
            <person name="Varga T."/>
            <person name="Kohler A."/>
            <person name="Feng B."/>
            <person name="Cao Y."/>
            <person name="Lipzen A."/>
            <person name="Daum C."/>
            <person name="Hundley H."/>
            <person name="Pangilinan J."/>
            <person name="Johnson J."/>
            <person name="Barry K."/>
            <person name="LaButti K."/>
            <person name="Ng V."/>
            <person name="Ahrendt S."/>
            <person name="Min B."/>
            <person name="Choi I.G."/>
            <person name="Park H."/>
            <person name="Plett J.M."/>
            <person name="Magnuson J."/>
            <person name="Spatafora J.W."/>
            <person name="Nagy L.G."/>
            <person name="Henrissat B."/>
            <person name="Grigoriev I.V."/>
            <person name="Yang Z.L."/>
            <person name="Xu J."/>
            <person name="Martin F.M."/>
        </authorList>
    </citation>
    <scope>NUCLEOTIDE SEQUENCE</scope>
    <source>
        <strain evidence="1">KUC20120723A-06</strain>
    </source>
</reference>
<keyword evidence="2" id="KW-1185">Reference proteome</keyword>
<evidence type="ECO:0000313" key="2">
    <source>
        <dbReference type="Proteomes" id="UP000790709"/>
    </source>
</evidence>
<comment type="caution">
    <text evidence="1">The sequence shown here is derived from an EMBL/GenBank/DDBJ whole genome shotgun (WGS) entry which is preliminary data.</text>
</comment>
<dbReference type="Proteomes" id="UP000790709">
    <property type="component" value="Unassembled WGS sequence"/>
</dbReference>
<sequence length="253" mass="28204">MPASLSLASANRAARSTERASTPNSLRITKLELPITPPPSDDDQYVRVTRSMIKSKVSGPSAIPRLSARREGSNEMRPTRRARASTARPTKDISTQAKELETYKKMIERAIAVRDSALECVSCHLPSRKPYTLQGCGHSYCLGCIRTAFNKCLEHQLEDRNAPAKLHQPFTAYKLKELLRLKYIFVPLYFCPKCGDCQTEKPKRNHSLLDLTAGLADIFGEPAVTAEERTPPPKGNKIWDGVYVDNEDSDDGE</sequence>